<dbReference type="EMBL" id="BNJK01000001">
    <property type="protein sequence ID" value="GHO93009.1"/>
    <property type="molecule type" value="Genomic_DNA"/>
</dbReference>
<protein>
    <submittedName>
        <fullName evidence="2">N-acetyltransferase</fullName>
    </submittedName>
</protein>
<sequence length="157" mass="17447">MSDTETVRRISVEETYPLRHRILRPNQTLADCAYPLDTVPSTYHVGYFLKDSLIGIGTVLKEAQDGSTDKKVWRIRGMAVSQEAQGRGIGGKILTALIRYAASQGLPGEIWCNGRVTAQGFYQRFGFTQISDIFDVPPIGPHMVFGRPLKEEDLTSS</sequence>
<accession>A0A8J3MZE2</accession>
<dbReference type="PROSITE" id="PS51186">
    <property type="entry name" value="GNAT"/>
    <property type="match status" value="1"/>
</dbReference>
<dbReference type="Gene3D" id="3.40.630.30">
    <property type="match status" value="1"/>
</dbReference>
<dbReference type="Pfam" id="PF00583">
    <property type="entry name" value="Acetyltransf_1"/>
    <property type="match status" value="1"/>
</dbReference>
<dbReference type="InterPro" id="IPR016181">
    <property type="entry name" value="Acyl_CoA_acyltransferase"/>
</dbReference>
<dbReference type="AlphaFoldDB" id="A0A8J3MZE2"/>
<dbReference type="SUPFAM" id="SSF55729">
    <property type="entry name" value="Acyl-CoA N-acyltransferases (Nat)"/>
    <property type="match status" value="1"/>
</dbReference>
<dbReference type="CDD" id="cd04301">
    <property type="entry name" value="NAT_SF"/>
    <property type="match status" value="1"/>
</dbReference>
<evidence type="ECO:0000313" key="2">
    <source>
        <dbReference type="EMBL" id="GHO93009.1"/>
    </source>
</evidence>
<gene>
    <name evidence="2" type="ORF">KSF_030570</name>
</gene>
<dbReference type="InterPro" id="IPR000182">
    <property type="entry name" value="GNAT_dom"/>
</dbReference>
<dbReference type="RefSeq" id="WP_220203816.1">
    <property type="nucleotide sequence ID" value="NZ_BNJK01000001.1"/>
</dbReference>
<evidence type="ECO:0000259" key="1">
    <source>
        <dbReference type="PROSITE" id="PS51186"/>
    </source>
</evidence>
<dbReference type="GO" id="GO:0016747">
    <property type="term" value="F:acyltransferase activity, transferring groups other than amino-acyl groups"/>
    <property type="evidence" value="ECO:0007669"/>
    <property type="project" value="InterPro"/>
</dbReference>
<name>A0A8J3MZE2_9CHLR</name>
<reference evidence="2" key="1">
    <citation type="submission" date="2020-10" db="EMBL/GenBank/DDBJ databases">
        <title>Taxonomic study of unclassified bacteria belonging to the class Ktedonobacteria.</title>
        <authorList>
            <person name="Yabe S."/>
            <person name="Wang C.M."/>
            <person name="Zheng Y."/>
            <person name="Sakai Y."/>
            <person name="Cavaletti L."/>
            <person name="Monciardini P."/>
            <person name="Donadio S."/>
        </authorList>
    </citation>
    <scope>NUCLEOTIDE SEQUENCE</scope>
    <source>
        <strain evidence="2">ID150040</strain>
    </source>
</reference>
<evidence type="ECO:0000313" key="3">
    <source>
        <dbReference type="Proteomes" id="UP000597444"/>
    </source>
</evidence>
<comment type="caution">
    <text evidence="2">The sequence shown here is derived from an EMBL/GenBank/DDBJ whole genome shotgun (WGS) entry which is preliminary data.</text>
</comment>
<organism evidence="2 3">
    <name type="scientific">Reticulibacter mediterranei</name>
    <dbReference type="NCBI Taxonomy" id="2778369"/>
    <lineage>
        <taxon>Bacteria</taxon>
        <taxon>Bacillati</taxon>
        <taxon>Chloroflexota</taxon>
        <taxon>Ktedonobacteria</taxon>
        <taxon>Ktedonobacterales</taxon>
        <taxon>Reticulibacteraceae</taxon>
        <taxon>Reticulibacter</taxon>
    </lineage>
</organism>
<feature type="domain" description="N-acetyltransferase" evidence="1">
    <location>
        <begin position="2"/>
        <end position="150"/>
    </location>
</feature>
<dbReference type="Proteomes" id="UP000597444">
    <property type="component" value="Unassembled WGS sequence"/>
</dbReference>
<keyword evidence="3" id="KW-1185">Reference proteome</keyword>
<proteinExistence type="predicted"/>